<evidence type="ECO:0008006" key="3">
    <source>
        <dbReference type="Google" id="ProtNLM"/>
    </source>
</evidence>
<comment type="caution">
    <text evidence="1">The sequence shown here is derived from an EMBL/GenBank/DDBJ whole genome shotgun (WGS) entry which is preliminary data.</text>
</comment>
<reference evidence="1 2" key="1">
    <citation type="submission" date="2015-11" db="EMBL/GenBank/DDBJ databases">
        <title>Bacillus caseinolyticus sp nov.</title>
        <authorList>
            <person name="Dastager S.G."/>
            <person name="Mawlankar R."/>
        </authorList>
    </citation>
    <scope>NUCLEOTIDE SEQUENCE [LARGE SCALE GENOMIC DNA]</scope>
    <source>
        <strain evidence="1 2">SGD-V-76</strain>
    </source>
</reference>
<evidence type="ECO:0000313" key="2">
    <source>
        <dbReference type="Proteomes" id="UP000053681"/>
    </source>
</evidence>
<organism evidence="1 2">
    <name type="scientific">Priestia veravalensis</name>
    <dbReference type="NCBI Taxonomy" id="1414648"/>
    <lineage>
        <taxon>Bacteria</taxon>
        <taxon>Bacillati</taxon>
        <taxon>Bacillota</taxon>
        <taxon>Bacilli</taxon>
        <taxon>Bacillales</taxon>
        <taxon>Bacillaceae</taxon>
        <taxon>Priestia</taxon>
    </lineage>
</organism>
<dbReference type="RefSeq" id="WP_025907500.1">
    <property type="nucleotide sequence ID" value="NZ_KQ758708.1"/>
</dbReference>
<dbReference type="AlphaFoldDB" id="A0A0V8JH47"/>
<dbReference type="Proteomes" id="UP000053681">
    <property type="component" value="Unassembled WGS sequence"/>
</dbReference>
<keyword evidence="2" id="KW-1185">Reference proteome</keyword>
<proteinExistence type="predicted"/>
<dbReference type="EMBL" id="LNQP01000094">
    <property type="protein sequence ID" value="KSU86313.1"/>
    <property type="molecule type" value="Genomic_DNA"/>
</dbReference>
<evidence type="ECO:0000313" key="1">
    <source>
        <dbReference type="EMBL" id="KSU86313.1"/>
    </source>
</evidence>
<gene>
    <name evidence="1" type="ORF">AS180_19345</name>
</gene>
<protein>
    <recommendedName>
        <fullName evidence="3">DUF2802 domain-containing protein</fullName>
    </recommendedName>
</protein>
<sequence length="125" mass="14184">MGLLIIILLGIAILLLILSFRKTKQSQTHTDQQLEQLTLTIGQEMNELNDRIRTLEIDAAITAEKSGVLGLESPERKDLRNMIDMHKRGYSFESIAGRMKGYTQQEVEQMLAPYTKKKDEGSMMA</sequence>
<name>A0A0V8JH47_9BACI</name>
<accession>A0A0V8JH47</accession>